<dbReference type="AlphaFoldDB" id="A0A3M7R1W2"/>
<comment type="caution">
    <text evidence="2">The sequence shown here is derived from an EMBL/GenBank/DDBJ whole genome shotgun (WGS) entry which is preliminary data.</text>
</comment>
<accession>A0A3M7R1W2</accession>
<proteinExistence type="predicted"/>
<organism evidence="2 3">
    <name type="scientific">Brachionus plicatilis</name>
    <name type="common">Marine rotifer</name>
    <name type="synonym">Brachionus muelleri</name>
    <dbReference type="NCBI Taxonomy" id="10195"/>
    <lineage>
        <taxon>Eukaryota</taxon>
        <taxon>Metazoa</taxon>
        <taxon>Spiralia</taxon>
        <taxon>Gnathifera</taxon>
        <taxon>Rotifera</taxon>
        <taxon>Eurotatoria</taxon>
        <taxon>Monogononta</taxon>
        <taxon>Pseudotrocha</taxon>
        <taxon>Ploima</taxon>
        <taxon>Brachionidae</taxon>
        <taxon>Brachionus</taxon>
    </lineage>
</organism>
<evidence type="ECO:0000313" key="3">
    <source>
        <dbReference type="Proteomes" id="UP000276133"/>
    </source>
</evidence>
<name>A0A3M7R1W2_BRAPC</name>
<keyword evidence="1" id="KW-1133">Transmembrane helix</keyword>
<evidence type="ECO:0000313" key="2">
    <source>
        <dbReference type="EMBL" id="RNA17582.1"/>
    </source>
</evidence>
<gene>
    <name evidence="2" type="ORF">BpHYR1_035416</name>
</gene>
<keyword evidence="1" id="KW-0812">Transmembrane</keyword>
<sequence length="97" mass="11191">MTLFTLSNALLASIAHAVSEIVIGLTYYFLVKHFFEYFNSHSVAILLFRLIRRHAFKFKNNKSSSYEVSNWSLIFRTFGLKISTDSMMSTTLLVEIT</sequence>
<keyword evidence="3" id="KW-1185">Reference proteome</keyword>
<evidence type="ECO:0000256" key="1">
    <source>
        <dbReference type="SAM" id="Phobius"/>
    </source>
</evidence>
<dbReference type="EMBL" id="REGN01004427">
    <property type="protein sequence ID" value="RNA17582.1"/>
    <property type="molecule type" value="Genomic_DNA"/>
</dbReference>
<keyword evidence="1" id="KW-0472">Membrane</keyword>
<protein>
    <submittedName>
        <fullName evidence="2">Uncharacterized protein</fullName>
    </submittedName>
</protein>
<dbReference type="Proteomes" id="UP000276133">
    <property type="component" value="Unassembled WGS sequence"/>
</dbReference>
<feature type="transmembrane region" description="Helical" evidence="1">
    <location>
        <begin position="27"/>
        <end position="51"/>
    </location>
</feature>
<reference evidence="2 3" key="1">
    <citation type="journal article" date="2018" name="Sci. Rep.">
        <title>Genomic signatures of local adaptation to the degree of environmental predictability in rotifers.</title>
        <authorList>
            <person name="Franch-Gras L."/>
            <person name="Hahn C."/>
            <person name="Garcia-Roger E.M."/>
            <person name="Carmona M.J."/>
            <person name="Serra M."/>
            <person name="Gomez A."/>
        </authorList>
    </citation>
    <scope>NUCLEOTIDE SEQUENCE [LARGE SCALE GENOMIC DNA]</scope>
    <source>
        <strain evidence="2">HYR1</strain>
    </source>
</reference>